<dbReference type="OrthoDB" id="9802771at2"/>
<comment type="caution">
    <text evidence="1">The sequence shown here is derived from an EMBL/GenBank/DDBJ whole genome shotgun (WGS) entry which is preliminary data.</text>
</comment>
<gene>
    <name evidence="1" type="ORF">C0039_13445</name>
</gene>
<dbReference type="AlphaFoldDB" id="A0A2N5X120"/>
<keyword evidence="2" id="KW-1185">Reference proteome</keyword>
<accession>A0A2N5X120</accession>
<dbReference type="Proteomes" id="UP000235005">
    <property type="component" value="Unassembled WGS sequence"/>
</dbReference>
<protein>
    <submittedName>
        <fullName evidence="1">Uncharacterized protein</fullName>
    </submittedName>
</protein>
<organism evidence="1 2">
    <name type="scientific">Pseudohalioglobus lutimaris</name>
    <dbReference type="NCBI Taxonomy" id="1737061"/>
    <lineage>
        <taxon>Bacteria</taxon>
        <taxon>Pseudomonadati</taxon>
        <taxon>Pseudomonadota</taxon>
        <taxon>Gammaproteobacteria</taxon>
        <taxon>Cellvibrionales</taxon>
        <taxon>Halieaceae</taxon>
        <taxon>Pseudohalioglobus</taxon>
    </lineage>
</organism>
<sequence>MLPAFTGSHEATWATICLADMGDSGAAVVAIPQMSPRNVIWAKQGKWVHLAKVAFEKYHLRKVRRGSTYPIHEKFILKMMGIEKLKS</sequence>
<proteinExistence type="predicted"/>
<reference evidence="1 2" key="1">
    <citation type="submission" date="2018-01" db="EMBL/GenBank/DDBJ databases">
        <title>The draft genome sequence of Halioglobus lutimaris HF004.</title>
        <authorList>
            <person name="Du Z.-J."/>
            <person name="Shi M.-J."/>
        </authorList>
    </citation>
    <scope>NUCLEOTIDE SEQUENCE [LARGE SCALE GENOMIC DNA]</scope>
    <source>
        <strain evidence="1 2">HF004</strain>
    </source>
</reference>
<evidence type="ECO:0000313" key="2">
    <source>
        <dbReference type="Proteomes" id="UP000235005"/>
    </source>
</evidence>
<name>A0A2N5X120_9GAMM</name>
<dbReference type="RefSeq" id="WP_101518348.1">
    <property type="nucleotide sequence ID" value="NZ_PKUS01000018.1"/>
</dbReference>
<dbReference type="EMBL" id="PKUS01000018">
    <property type="protein sequence ID" value="PLW68189.1"/>
    <property type="molecule type" value="Genomic_DNA"/>
</dbReference>
<dbReference type="Gene3D" id="3.50.50.100">
    <property type="match status" value="1"/>
</dbReference>
<evidence type="ECO:0000313" key="1">
    <source>
        <dbReference type="EMBL" id="PLW68189.1"/>
    </source>
</evidence>